<reference evidence="2 3" key="1">
    <citation type="journal article" date="2013" name="BMC Genomics">
        <title>Reconstruction of the lipid metabolism for the microalga Monoraphidium neglectum from its genome sequence reveals characteristics suitable for biofuel production.</title>
        <authorList>
            <person name="Bogen C."/>
            <person name="Al-Dilaimi A."/>
            <person name="Albersmeier A."/>
            <person name="Wichmann J."/>
            <person name="Grundmann M."/>
            <person name="Rupp O."/>
            <person name="Lauersen K.J."/>
            <person name="Blifernez-Klassen O."/>
            <person name="Kalinowski J."/>
            <person name="Goesmann A."/>
            <person name="Mussgnug J.H."/>
            <person name="Kruse O."/>
        </authorList>
    </citation>
    <scope>NUCLEOTIDE SEQUENCE [LARGE SCALE GENOMIC DNA]</scope>
    <source>
        <strain evidence="2 3">SAG 48.87</strain>
    </source>
</reference>
<sequence length="93" mass="9065">MASSSGDQPPADGLRNAGPEAKRFTVADGQLGNIATAAFAALIRLGSGGFASGYSSGLKADDGSYGVLKAAGRSVSEVRRQSTPSSASAGGCA</sequence>
<feature type="region of interest" description="Disordered" evidence="1">
    <location>
        <begin position="71"/>
        <end position="93"/>
    </location>
</feature>
<evidence type="ECO:0000313" key="2">
    <source>
        <dbReference type="EMBL" id="KIY95345.1"/>
    </source>
</evidence>
<evidence type="ECO:0000256" key="1">
    <source>
        <dbReference type="SAM" id="MobiDB-lite"/>
    </source>
</evidence>
<dbReference type="GeneID" id="25729996"/>
<dbReference type="Proteomes" id="UP000054498">
    <property type="component" value="Unassembled WGS sequence"/>
</dbReference>
<protein>
    <submittedName>
        <fullName evidence="2">Uncharacterized protein</fullName>
    </submittedName>
</protein>
<dbReference type="AlphaFoldDB" id="A0A0D2MK99"/>
<dbReference type="OrthoDB" id="422574at2759"/>
<name>A0A0D2MK99_9CHLO</name>
<proteinExistence type="predicted"/>
<feature type="compositionally biased region" description="Polar residues" evidence="1">
    <location>
        <begin position="81"/>
        <end position="93"/>
    </location>
</feature>
<dbReference type="STRING" id="145388.A0A0D2MK99"/>
<gene>
    <name evidence="2" type="ORF">MNEG_12616</name>
</gene>
<dbReference type="RefSeq" id="XP_013894365.1">
    <property type="nucleotide sequence ID" value="XM_014038911.1"/>
</dbReference>
<accession>A0A0D2MK99</accession>
<organism evidence="2 3">
    <name type="scientific">Monoraphidium neglectum</name>
    <dbReference type="NCBI Taxonomy" id="145388"/>
    <lineage>
        <taxon>Eukaryota</taxon>
        <taxon>Viridiplantae</taxon>
        <taxon>Chlorophyta</taxon>
        <taxon>core chlorophytes</taxon>
        <taxon>Chlorophyceae</taxon>
        <taxon>CS clade</taxon>
        <taxon>Sphaeropleales</taxon>
        <taxon>Selenastraceae</taxon>
        <taxon>Monoraphidium</taxon>
    </lineage>
</organism>
<evidence type="ECO:0000313" key="3">
    <source>
        <dbReference type="Proteomes" id="UP000054498"/>
    </source>
</evidence>
<dbReference type="EMBL" id="KK103557">
    <property type="protein sequence ID" value="KIY95345.1"/>
    <property type="molecule type" value="Genomic_DNA"/>
</dbReference>
<feature type="region of interest" description="Disordered" evidence="1">
    <location>
        <begin position="1"/>
        <end position="21"/>
    </location>
</feature>
<dbReference type="KEGG" id="mng:MNEG_12616"/>
<keyword evidence="3" id="KW-1185">Reference proteome</keyword>